<evidence type="ECO:0000256" key="2">
    <source>
        <dbReference type="SAM" id="SignalP"/>
    </source>
</evidence>
<dbReference type="KEGG" id="agv:OJF2_29700"/>
<evidence type="ECO:0000259" key="4">
    <source>
        <dbReference type="Pfam" id="PF07587"/>
    </source>
</evidence>
<name>A0A5B9W2X1_9BACT</name>
<evidence type="ECO:0000259" key="3">
    <source>
        <dbReference type="Pfam" id="PF07583"/>
    </source>
</evidence>
<feature type="signal peptide" evidence="2">
    <location>
        <begin position="1"/>
        <end position="30"/>
    </location>
</feature>
<evidence type="ECO:0000313" key="7">
    <source>
        <dbReference type="Proteomes" id="UP000324233"/>
    </source>
</evidence>
<reference evidence="6 7" key="1">
    <citation type="submission" date="2019-08" db="EMBL/GenBank/DDBJ databases">
        <title>Deep-cultivation of Planctomycetes and their phenomic and genomic characterization uncovers novel biology.</title>
        <authorList>
            <person name="Wiegand S."/>
            <person name="Jogler M."/>
            <person name="Boedeker C."/>
            <person name="Pinto D."/>
            <person name="Vollmers J."/>
            <person name="Rivas-Marin E."/>
            <person name="Kohn T."/>
            <person name="Peeters S.H."/>
            <person name="Heuer A."/>
            <person name="Rast P."/>
            <person name="Oberbeckmann S."/>
            <person name="Bunk B."/>
            <person name="Jeske O."/>
            <person name="Meyerdierks A."/>
            <person name="Storesund J.E."/>
            <person name="Kallscheuer N."/>
            <person name="Luecker S."/>
            <person name="Lage O.M."/>
            <person name="Pohl T."/>
            <person name="Merkel B.J."/>
            <person name="Hornburger P."/>
            <person name="Mueller R.-W."/>
            <person name="Bruemmer F."/>
            <person name="Labrenz M."/>
            <person name="Spormann A.M."/>
            <person name="Op den Camp H."/>
            <person name="Overmann J."/>
            <person name="Amann R."/>
            <person name="Jetten M.S.M."/>
            <person name="Mascher T."/>
            <person name="Medema M.H."/>
            <person name="Devos D.P."/>
            <person name="Kaster A.-K."/>
            <person name="Ovreas L."/>
            <person name="Rohde M."/>
            <person name="Galperin M.Y."/>
            <person name="Jogler C."/>
        </authorList>
    </citation>
    <scope>NUCLEOTIDE SEQUENCE [LARGE SCALE GENOMIC DNA]</scope>
    <source>
        <strain evidence="6 7">OJF2</strain>
    </source>
</reference>
<dbReference type="EMBL" id="CP042997">
    <property type="protein sequence ID" value="QEH34431.1"/>
    <property type="molecule type" value="Genomic_DNA"/>
</dbReference>
<organism evidence="6 7">
    <name type="scientific">Aquisphaera giovannonii</name>
    <dbReference type="NCBI Taxonomy" id="406548"/>
    <lineage>
        <taxon>Bacteria</taxon>
        <taxon>Pseudomonadati</taxon>
        <taxon>Planctomycetota</taxon>
        <taxon>Planctomycetia</taxon>
        <taxon>Isosphaerales</taxon>
        <taxon>Isosphaeraceae</taxon>
        <taxon>Aquisphaera</taxon>
    </lineage>
</organism>
<feature type="region of interest" description="Disordered" evidence="1">
    <location>
        <begin position="66"/>
        <end position="85"/>
    </location>
</feature>
<dbReference type="InterPro" id="IPR011429">
    <property type="entry name" value="Cyt_c_Planctomycete-type"/>
</dbReference>
<accession>A0A5B9W2X1</accession>
<dbReference type="RefSeq" id="WP_246196551.1">
    <property type="nucleotide sequence ID" value="NZ_CP042997.1"/>
</dbReference>
<feature type="chain" id="PRO_5023020144" evidence="2">
    <location>
        <begin position="31"/>
        <end position="801"/>
    </location>
</feature>
<keyword evidence="7" id="KW-1185">Reference proteome</keyword>
<dbReference type="Pfam" id="PF07583">
    <property type="entry name" value="PSCyt2"/>
    <property type="match status" value="1"/>
</dbReference>
<proteinExistence type="predicted"/>
<dbReference type="AlphaFoldDB" id="A0A5B9W2X1"/>
<dbReference type="PANTHER" id="PTHR35889">
    <property type="entry name" value="CYCLOINULO-OLIGOSACCHARIDE FRUCTANOTRANSFERASE-RELATED"/>
    <property type="match status" value="1"/>
</dbReference>
<dbReference type="Pfam" id="PF07587">
    <property type="entry name" value="PSD1"/>
    <property type="match status" value="1"/>
</dbReference>
<gene>
    <name evidence="6" type="ORF">OJF2_29700</name>
</gene>
<feature type="domain" description="DUF1549" evidence="3">
    <location>
        <begin position="159"/>
        <end position="378"/>
    </location>
</feature>
<feature type="domain" description="Cytochrome C Planctomycete-type" evidence="5">
    <location>
        <begin position="48"/>
        <end position="102"/>
    </location>
</feature>
<sequence length="801" mass="87092" precursor="true">MKRSLSRKGPVGRVAATCSVLGLMLAAARAEEVPSLGRQVMPLLTSRCVKCHGPAVQKNGLNLATPRGLARGGKDGSPVVAGRPDESPLWEAVSTDAMPPKEPLSPDEKAVLRRWIEAGAPGLPKVSPGDAPGSDHWAFAPASRPEPPAVRDARRVRNPVDRFLEAALEARGLALAPEADRATLVRRVALDLTGLPPSPGEISAYIRDPAPDAYERMVGRYLASPRYAARWGKLWLDAAGYADSNGYFNADTDRPLAYRYRDYVIRCWAEDRPLDRFIREQIAGDELVGYHPGGPATRPMVESLIATHFLRNAPDGTGESDGNPDELTADRYAVLEGATQVIGSSMLGLSLQCARCHDHKFEPVSQRDYYALYAILAPAYNVRDWVKPADRSIAGEPEPHELAAWEESTRAIDAEIIDLKTRAAFRDPFVTPDARRKKALDEAVKDAEGRRLPRPGRISFIMEPAGTAPAVHVLKRGQYGDHGPEVAPAPPSVLADPDNPYDPARTPGGTSGRRLAFARWLTRPGSRPAALLARVIANRIWQGHFGAGLVATPENLGYSGSAPSHPELLEFLASELARSGWSAKALHRLILNSAAYRQSSRPDERTAEVDPDNRLLGRFPLRRLDAETIRDAMLAVSGELDEPAGGPYVPTSPNDQGEVLVDEKAEGAHRRSVFLQQRRTQVLSFLDVFDAPSIVTNCTRRSSTTMPLQSLSLLNSDFVAARARAFAGRLRREAGEGPEARVQLAFLLVAGRPPTGEERAAASRFLADQPARYAGRPDAAESAWADFAQMLLGSNAFLYED</sequence>
<feature type="domain" description="DUF1553" evidence="4">
    <location>
        <begin position="513"/>
        <end position="766"/>
    </location>
</feature>
<dbReference type="PANTHER" id="PTHR35889:SF3">
    <property type="entry name" value="F-BOX DOMAIN-CONTAINING PROTEIN"/>
    <property type="match status" value="1"/>
</dbReference>
<dbReference type="Pfam" id="PF07635">
    <property type="entry name" value="PSCyt1"/>
    <property type="match status" value="1"/>
</dbReference>
<dbReference type="Proteomes" id="UP000324233">
    <property type="component" value="Chromosome"/>
</dbReference>
<dbReference type="InterPro" id="IPR011444">
    <property type="entry name" value="DUF1549"/>
</dbReference>
<dbReference type="InterPro" id="IPR022655">
    <property type="entry name" value="DUF1553"/>
</dbReference>
<evidence type="ECO:0000259" key="5">
    <source>
        <dbReference type="Pfam" id="PF07635"/>
    </source>
</evidence>
<evidence type="ECO:0000256" key="1">
    <source>
        <dbReference type="SAM" id="MobiDB-lite"/>
    </source>
</evidence>
<evidence type="ECO:0000313" key="6">
    <source>
        <dbReference type="EMBL" id="QEH34431.1"/>
    </source>
</evidence>
<protein>
    <submittedName>
        <fullName evidence="6">Planctomycete cytochrome C</fullName>
    </submittedName>
</protein>
<keyword evidence="2" id="KW-0732">Signal</keyword>